<dbReference type="SUPFAM" id="SSF48264">
    <property type="entry name" value="Cytochrome P450"/>
    <property type="match status" value="1"/>
</dbReference>
<dbReference type="Gene3D" id="1.10.630.10">
    <property type="entry name" value="Cytochrome P450"/>
    <property type="match status" value="1"/>
</dbReference>
<dbReference type="STRING" id="1341132.A0A3F3Q778"/>
<dbReference type="GeneID" id="38139568"/>
<comment type="cofactor">
    <cofactor evidence="1 8">
        <name>heme</name>
        <dbReference type="ChEBI" id="CHEBI:30413"/>
    </cofactor>
</comment>
<dbReference type="PANTHER" id="PTHR46300">
    <property type="entry name" value="P450, PUTATIVE (EUROFUNG)-RELATED-RELATED"/>
    <property type="match status" value="1"/>
</dbReference>
<dbReference type="InterPro" id="IPR050364">
    <property type="entry name" value="Cytochrome_P450_fung"/>
</dbReference>
<dbReference type="EMBL" id="KZ852042">
    <property type="protein sequence ID" value="RDH34762.1"/>
    <property type="molecule type" value="Genomic_DNA"/>
</dbReference>
<dbReference type="AlphaFoldDB" id="A0A3F3Q778"/>
<gene>
    <name evidence="10" type="ORF">BDQ94DRAFT_169080</name>
</gene>
<accession>A0A3F3Q778</accession>
<dbReference type="GO" id="GO:0020037">
    <property type="term" value="F:heme binding"/>
    <property type="evidence" value="ECO:0007669"/>
    <property type="project" value="InterPro"/>
</dbReference>
<dbReference type="CDD" id="cd11065">
    <property type="entry name" value="CYP64-like"/>
    <property type="match status" value="1"/>
</dbReference>
<name>A0A3F3Q778_9EURO</name>
<evidence type="ECO:0000256" key="7">
    <source>
        <dbReference type="ARBA" id="ARBA00023033"/>
    </source>
</evidence>
<dbReference type="PRINTS" id="PR00385">
    <property type="entry name" value="P450"/>
</dbReference>
<dbReference type="PANTHER" id="PTHR46300:SF7">
    <property type="entry name" value="P450, PUTATIVE (EUROFUNG)-RELATED"/>
    <property type="match status" value="1"/>
</dbReference>
<dbReference type="Pfam" id="PF00067">
    <property type="entry name" value="p450"/>
    <property type="match status" value="1"/>
</dbReference>
<dbReference type="PROSITE" id="PS00086">
    <property type="entry name" value="CYTOCHROME_P450"/>
    <property type="match status" value="1"/>
</dbReference>
<evidence type="ECO:0000256" key="5">
    <source>
        <dbReference type="ARBA" id="ARBA00023002"/>
    </source>
</evidence>
<keyword evidence="11" id="KW-1185">Reference proteome</keyword>
<sequence length="522" mass="58873">MFIYLIFDSIVAVLSPSLAKFIRSRKRGALPLPPGPKGLPLVGNIHDLPPHGSREWEHWLKHKDIYGPISSVSTPGNTLIILNDAKVAIDLLERRSVHYSSRPRMVFGTELAGWERMVTMNRNPVHVRGQRRRIHQFLGSANALSSFYTQQDIEARRFLFRVLRSPERLVDHIRSQTGATILKIVYGYTTQPHGRDPLVDLADSSTEQFAKAHTPGTWLVDSFPLRYLPAWFPGASFQTKALEWRSTLDKLTEQPYAFVQQQMKNGTFQPSYVSKHLTQAGPNMNSEEEMEIKWSASTLYGAGADTTVSAISSFFLAMAIFPAVQAKAQEELDQVVGTNLPTTEDRTHLPYINAVIKEVLRWNPVTPLGVAHASTKEDVYEGYRIPKDATMVPNIWAFLHDPKVYSDPMTFNPERFLTTESYQAEHDPHNLAFGFGRRICPGRGFADSTIFLTVVRSLQAFRVAKIFEDGREIEPVVGYLPGVISHPKPFVISITPRSKEHESFIGSIEIEHPWEKGDLVSV</sequence>
<keyword evidence="6 8" id="KW-0408">Iron</keyword>
<evidence type="ECO:0000256" key="6">
    <source>
        <dbReference type="ARBA" id="ARBA00023004"/>
    </source>
</evidence>
<dbReference type="InterPro" id="IPR002401">
    <property type="entry name" value="Cyt_P450_E_grp-I"/>
</dbReference>
<reference evidence="10 11" key="1">
    <citation type="submission" date="2018-07" db="EMBL/GenBank/DDBJ databases">
        <title>The genomes of Aspergillus section Nigri reveals drivers in fungal speciation.</title>
        <authorList>
            <consortium name="DOE Joint Genome Institute"/>
            <person name="Vesth T.C."/>
            <person name="Nybo J."/>
            <person name="Theobald S."/>
            <person name="Brandl J."/>
            <person name="Frisvad J.C."/>
            <person name="Nielsen K.F."/>
            <person name="Lyhne E.K."/>
            <person name="Kogle M.E."/>
            <person name="Kuo A."/>
            <person name="Riley R."/>
            <person name="Clum A."/>
            <person name="Nolan M."/>
            <person name="Lipzen A."/>
            <person name="Salamov A."/>
            <person name="Henrissat B."/>
            <person name="Wiebenga A."/>
            <person name="De vries R.P."/>
            <person name="Grigoriev I.V."/>
            <person name="Mortensen U.H."/>
            <person name="Andersen M.R."/>
            <person name="Baker S.E."/>
        </authorList>
    </citation>
    <scope>NUCLEOTIDE SEQUENCE [LARGE SCALE GENOMIC DNA]</scope>
    <source>
        <strain evidence="10 11">CBS 139.54b</strain>
    </source>
</reference>
<dbReference type="GO" id="GO:0004497">
    <property type="term" value="F:monooxygenase activity"/>
    <property type="evidence" value="ECO:0007669"/>
    <property type="project" value="UniProtKB-KW"/>
</dbReference>
<comment type="similarity">
    <text evidence="2 9">Belongs to the cytochrome P450 family.</text>
</comment>
<dbReference type="PRINTS" id="PR00463">
    <property type="entry name" value="EP450I"/>
</dbReference>
<dbReference type="InterPro" id="IPR036396">
    <property type="entry name" value="Cyt_P450_sf"/>
</dbReference>
<keyword evidence="7 9" id="KW-0503">Monooxygenase</keyword>
<evidence type="ECO:0000256" key="1">
    <source>
        <dbReference type="ARBA" id="ARBA00001971"/>
    </source>
</evidence>
<dbReference type="InterPro" id="IPR017972">
    <property type="entry name" value="Cyt_P450_CS"/>
</dbReference>
<dbReference type="GO" id="GO:0016705">
    <property type="term" value="F:oxidoreductase activity, acting on paired donors, with incorporation or reduction of molecular oxygen"/>
    <property type="evidence" value="ECO:0007669"/>
    <property type="project" value="InterPro"/>
</dbReference>
<dbReference type="GO" id="GO:0005506">
    <property type="term" value="F:iron ion binding"/>
    <property type="evidence" value="ECO:0007669"/>
    <property type="project" value="InterPro"/>
</dbReference>
<evidence type="ECO:0000313" key="10">
    <source>
        <dbReference type="EMBL" id="RDH34762.1"/>
    </source>
</evidence>
<keyword evidence="3 8" id="KW-0349">Heme</keyword>
<keyword evidence="4 8" id="KW-0479">Metal-binding</keyword>
<organism evidence="10 11">
    <name type="scientific">Aspergillus welwitschiae</name>
    <dbReference type="NCBI Taxonomy" id="1341132"/>
    <lineage>
        <taxon>Eukaryota</taxon>
        <taxon>Fungi</taxon>
        <taxon>Dikarya</taxon>
        <taxon>Ascomycota</taxon>
        <taxon>Pezizomycotina</taxon>
        <taxon>Eurotiomycetes</taxon>
        <taxon>Eurotiomycetidae</taxon>
        <taxon>Eurotiales</taxon>
        <taxon>Aspergillaceae</taxon>
        <taxon>Aspergillus</taxon>
        <taxon>Aspergillus subgen. Circumdati</taxon>
    </lineage>
</organism>
<feature type="binding site" description="axial binding residue" evidence="8">
    <location>
        <position position="440"/>
    </location>
    <ligand>
        <name>heme</name>
        <dbReference type="ChEBI" id="CHEBI:30413"/>
    </ligand>
    <ligandPart>
        <name>Fe</name>
        <dbReference type="ChEBI" id="CHEBI:18248"/>
    </ligandPart>
</feature>
<proteinExistence type="inferred from homology"/>
<keyword evidence="5 9" id="KW-0560">Oxidoreductase</keyword>
<evidence type="ECO:0000313" key="11">
    <source>
        <dbReference type="Proteomes" id="UP000253729"/>
    </source>
</evidence>
<evidence type="ECO:0000256" key="3">
    <source>
        <dbReference type="ARBA" id="ARBA00022617"/>
    </source>
</evidence>
<evidence type="ECO:0000256" key="4">
    <source>
        <dbReference type="ARBA" id="ARBA00022723"/>
    </source>
</evidence>
<dbReference type="InterPro" id="IPR001128">
    <property type="entry name" value="Cyt_P450"/>
</dbReference>
<evidence type="ECO:0000256" key="8">
    <source>
        <dbReference type="PIRSR" id="PIRSR602401-1"/>
    </source>
</evidence>
<dbReference type="RefSeq" id="XP_026627784.1">
    <property type="nucleotide sequence ID" value="XM_026771212.1"/>
</dbReference>
<dbReference type="Proteomes" id="UP000253729">
    <property type="component" value="Unassembled WGS sequence"/>
</dbReference>
<evidence type="ECO:0000256" key="2">
    <source>
        <dbReference type="ARBA" id="ARBA00010617"/>
    </source>
</evidence>
<protein>
    <submittedName>
        <fullName evidence="10">Cytochrome P450 oxidoreductase OrdA-like protein</fullName>
    </submittedName>
</protein>
<evidence type="ECO:0000256" key="9">
    <source>
        <dbReference type="RuleBase" id="RU000461"/>
    </source>
</evidence>